<comment type="cofactor">
    <cofactor evidence="1">
        <name>Zn(2+)</name>
        <dbReference type="ChEBI" id="CHEBI:29105"/>
    </cofactor>
</comment>
<keyword evidence="4" id="KW-0732">Signal</keyword>
<evidence type="ECO:0000313" key="12">
    <source>
        <dbReference type="Proteomes" id="UP000596742"/>
    </source>
</evidence>
<keyword evidence="9" id="KW-0472">Membrane</keyword>
<evidence type="ECO:0000256" key="8">
    <source>
        <dbReference type="ARBA" id="ARBA00023145"/>
    </source>
</evidence>
<sequence>MTYRWNAYSSSKEIMRTGFLHLQYLLVAYVYISVNCERSDKITTATKFLKTFGYLSSLKDNNIPSRGRLKTALRSFQNNYGIMPTGKLNKRTIRMMKKPRCGKPDINKTRRTRSTNESFRLAEKCYYVGSDAVIKSHDKVSAN</sequence>
<keyword evidence="9" id="KW-1133">Transmembrane helix</keyword>
<evidence type="ECO:0000256" key="1">
    <source>
        <dbReference type="ARBA" id="ARBA00001947"/>
    </source>
</evidence>
<proteinExistence type="predicted"/>
<dbReference type="PROSITE" id="PS00546">
    <property type="entry name" value="CYSTEINE_SWITCH"/>
    <property type="match status" value="1"/>
</dbReference>
<comment type="caution">
    <text evidence="11">The sequence shown here is derived from an EMBL/GenBank/DDBJ whole genome shotgun (WGS) entry which is preliminary data.</text>
</comment>
<keyword evidence="8" id="KW-0865">Zymogen</keyword>
<keyword evidence="9" id="KW-0812">Transmembrane</keyword>
<feature type="domain" description="Peptidoglycan binding-like" evidence="10">
    <location>
        <begin position="39"/>
        <end position="96"/>
    </location>
</feature>
<dbReference type="GO" id="GO:0030198">
    <property type="term" value="P:extracellular matrix organization"/>
    <property type="evidence" value="ECO:0007669"/>
    <property type="project" value="TreeGrafter"/>
</dbReference>
<dbReference type="EMBL" id="UYJE01005885">
    <property type="protein sequence ID" value="VDI41350.1"/>
    <property type="molecule type" value="Genomic_DNA"/>
</dbReference>
<dbReference type="GO" id="GO:0004222">
    <property type="term" value="F:metalloendopeptidase activity"/>
    <property type="evidence" value="ECO:0007669"/>
    <property type="project" value="InterPro"/>
</dbReference>
<dbReference type="GO" id="GO:0006508">
    <property type="term" value="P:proteolysis"/>
    <property type="evidence" value="ECO:0007669"/>
    <property type="project" value="UniProtKB-KW"/>
</dbReference>
<dbReference type="InterPro" id="IPR021158">
    <property type="entry name" value="Pept_M10A_Zn_BS"/>
</dbReference>
<evidence type="ECO:0000256" key="3">
    <source>
        <dbReference type="ARBA" id="ARBA00022723"/>
    </source>
</evidence>
<dbReference type="GO" id="GO:0030574">
    <property type="term" value="P:collagen catabolic process"/>
    <property type="evidence" value="ECO:0007669"/>
    <property type="project" value="TreeGrafter"/>
</dbReference>
<dbReference type="InterPro" id="IPR002477">
    <property type="entry name" value="Peptidoglycan-bd-like"/>
</dbReference>
<dbReference type="SUPFAM" id="SSF47090">
    <property type="entry name" value="PGBD-like"/>
    <property type="match status" value="1"/>
</dbReference>
<evidence type="ECO:0000256" key="6">
    <source>
        <dbReference type="ARBA" id="ARBA00022833"/>
    </source>
</evidence>
<keyword evidence="6" id="KW-0862">Zinc</keyword>
<dbReference type="PANTHER" id="PTHR10201">
    <property type="entry name" value="MATRIX METALLOPROTEINASE"/>
    <property type="match status" value="1"/>
</dbReference>
<dbReference type="Proteomes" id="UP000596742">
    <property type="component" value="Unassembled WGS sequence"/>
</dbReference>
<evidence type="ECO:0000259" key="10">
    <source>
        <dbReference type="Pfam" id="PF01471"/>
    </source>
</evidence>
<dbReference type="GO" id="GO:0008270">
    <property type="term" value="F:zinc ion binding"/>
    <property type="evidence" value="ECO:0007669"/>
    <property type="project" value="InterPro"/>
</dbReference>
<organism evidence="11 12">
    <name type="scientific">Mytilus galloprovincialis</name>
    <name type="common">Mediterranean mussel</name>
    <dbReference type="NCBI Taxonomy" id="29158"/>
    <lineage>
        <taxon>Eukaryota</taxon>
        <taxon>Metazoa</taxon>
        <taxon>Spiralia</taxon>
        <taxon>Lophotrochozoa</taxon>
        <taxon>Mollusca</taxon>
        <taxon>Bivalvia</taxon>
        <taxon>Autobranchia</taxon>
        <taxon>Pteriomorphia</taxon>
        <taxon>Mytilida</taxon>
        <taxon>Mytiloidea</taxon>
        <taxon>Mytilidae</taxon>
        <taxon>Mytilinae</taxon>
        <taxon>Mytilus</taxon>
    </lineage>
</organism>
<gene>
    <name evidence="11" type="ORF">MGAL_10B003405</name>
</gene>
<dbReference type="AlphaFoldDB" id="A0A8B6EXK4"/>
<dbReference type="Pfam" id="PF01471">
    <property type="entry name" value="PG_binding_1"/>
    <property type="match status" value="1"/>
</dbReference>
<evidence type="ECO:0000256" key="7">
    <source>
        <dbReference type="ARBA" id="ARBA00023049"/>
    </source>
</evidence>
<keyword evidence="12" id="KW-1185">Reference proteome</keyword>
<dbReference type="Gene3D" id="1.10.101.10">
    <property type="entry name" value="PGBD-like superfamily/PGBD"/>
    <property type="match status" value="1"/>
</dbReference>
<evidence type="ECO:0000256" key="9">
    <source>
        <dbReference type="SAM" id="Phobius"/>
    </source>
</evidence>
<name>A0A8B6EXK4_MYTGA</name>
<protein>
    <recommendedName>
        <fullName evidence="10">Peptidoglycan binding-like domain-containing protein</fullName>
    </recommendedName>
</protein>
<dbReference type="GO" id="GO:0031012">
    <property type="term" value="C:extracellular matrix"/>
    <property type="evidence" value="ECO:0007669"/>
    <property type="project" value="InterPro"/>
</dbReference>
<evidence type="ECO:0000256" key="4">
    <source>
        <dbReference type="ARBA" id="ARBA00022729"/>
    </source>
</evidence>
<feature type="transmembrane region" description="Helical" evidence="9">
    <location>
        <begin position="14"/>
        <end position="32"/>
    </location>
</feature>
<reference evidence="11" key="1">
    <citation type="submission" date="2018-11" db="EMBL/GenBank/DDBJ databases">
        <authorList>
            <person name="Alioto T."/>
            <person name="Alioto T."/>
        </authorList>
    </citation>
    <scope>NUCLEOTIDE SEQUENCE</scope>
</reference>
<keyword evidence="7" id="KW-0482">Metalloprotease</keyword>
<evidence type="ECO:0000313" key="11">
    <source>
        <dbReference type="EMBL" id="VDI41350.1"/>
    </source>
</evidence>
<dbReference type="InterPro" id="IPR036366">
    <property type="entry name" value="PGBDSf"/>
</dbReference>
<dbReference type="InterPro" id="IPR036365">
    <property type="entry name" value="PGBD-like_sf"/>
</dbReference>
<feature type="non-terminal residue" evidence="11">
    <location>
        <position position="143"/>
    </location>
</feature>
<keyword evidence="2" id="KW-0645">Protease</keyword>
<dbReference type="OrthoDB" id="1901267at2759"/>
<evidence type="ECO:0000256" key="5">
    <source>
        <dbReference type="ARBA" id="ARBA00022801"/>
    </source>
</evidence>
<keyword evidence="5" id="KW-0378">Hydrolase</keyword>
<dbReference type="PANTHER" id="PTHR10201:SF323">
    <property type="entry name" value="MATRIX METALLOPROTEINASE-21"/>
    <property type="match status" value="1"/>
</dbReference>
<keyword evidence="3" id="KW-0479">Metal-binding</keyword>
<accession>A0A8B6EXK4</accession>
<evidence type="ECO:0000256" key="2">
    <source>
        <dbReference type="ARBA" id="ARBA00022670"/>
    </source>
</evidence>